<evidence type="ECO:0000313" key="10">
    <source>
        <dbReference type="Proteomes" id="UP001055219"/>
    </source>
</evidence>
<dbReference type="Gene3D" id="4.10.240.10">
    <property type="entry name" value="Zn(2)-C6 fungal-type DNA-binding domain"/>
    <property type="match status" value="1"/>
</dbReference>
<keyword evidence="1" id="KW-0479">Metal-binding</keyword>
<dbReference type="InterPro" id="IPR036864">
    <property type="entry name" value="Zn2-C6_fun-type_DNA-bd_sf"/>
</dbReference>
<reference evidence="9" key="1">
    <citation type="journal article" date="2021" name="J Fungi (Basel)">
        <title>Genomic and Metabolomic Analyses of the Marine Fungus Emericellopsis cladophorae: Insights into Saltwater Adaptability Mechanisms and Its Biosynthetic Potential.</title>
        <authorList>
            <person name="Goncalves M.F.M."/>
            <person name="Hilario S."/>
            <person name="Van de Peer Y."/>
            <person name="Esteves A.C."/>
            <person name="Alves A."/>
        </authorList>
    </citation>
    <scope>NUCLEOTIDE SEQUENCE</scope>
    <source>
        <strain evidence="9">MUM 19.33</strain>
    </source>
</reference>
<keyword evidence="6" id="KW-0539">Nucleus</keyword>
<keyword evidence="10" id="KW-1185">Reference proteome</keyword>
<dbReference type="GO" id="GO:0006351">
    <property type="term" value="P:DNA-templated transcription"/>
    <property type="evidence" value="ECO:0007669"/>
    <property type="project" value="InterPro"/>
</dbReference>
<reference evidence="9" key="2">
    <citation type="submission" date="2022-07" db="EMBL/GenBank/DDBJ databases">
        <authorList>
            <person name="Goncalves M.F.M."/>
            <person name="Hilario S."/>
            <person name="Van De Peer Y."/>
            <person name="Esteves A.C."/>
            <person name="Alves A."/>
        </authorList>
    </citation>
    <scope>NUCLEOTIDE SEQUENCE</scope>
    <source>
        <strain evidence="9">MUM 19.33</strain>
    </source>
</reference>
<evidence type="ECO:0000256" key="3">
    <source>
        <dbReference type="ARBA" id="ARBA00023015"/>
    </source>
</evidence>
<organism evidence="9 10">
    <name type="scientific">Emericellopsis cladophorae</name>
    <dbReference type="NCBI Taxonomy" id="2686198"/>
    <lineage>
        <taxon>Eukaryota</taxon>
        <taxon>Fungi</taxon>
        <taxon>Dikarya</taxon>
        <taxon>Ascomycota</taxon>
        <taxon>Pezizomycotina</taxon>
        <taxon>Sordariomycetes</taxon>
        <taxon>Hypocreomycetidae</taxon>
        <taxon>Hypocreales</taxon>
        <taxon>Bionectriaceae</taxon>
        <taxon>Emericellopsis</taxon>
    </lineage>
</organism>
<dbReference type="Pfam" id="PF04082">
    <property type="entry name" value="Fungal_trans"/>
    <property type="match status" value="1"/>
</dbReference>
<evidence type="ECO:0000256" key="7">
    <source>
        <dbReference type="SAM" id="MobiDB-lite"/>
    </source>
</evidence>
<dbReference type="Pfam" id="PF00172">
    <property type="entry name" value="Zn_clus"/>
    <property type="match status" value="1"/>
</dbReference>
<evidence type="ECO:0000256" key="5">
    <source>
        <dbReference type="ARBA" id="ARBA00023163"/>
    </source>
</evidence>
<feature type="compositionally biased region" description="Low complexity" evidence="7">
    <location>
        <begin position="76"/>
        <end position="93"/>
    </location>
</feature>
<evidence type="ECO:0000256" key="6">
    <source>
        <dbReference type="ARBA" id="ARBA00023242"/>
    </source>
</evidence>
<feature type="compositionally biased region" description="Basic and acidic residues" evidence="7">
    <location>
        <begin position="65"/>
        <end position="75"/>
    </location>
</feature>
<evidence type="ECO:0000259" key="8">
    <source>
        <dbReference type="PROSITE" id="PS50048"/>
    </source>
</evidence>
<dbReference type="PROSITE" id="PS00463">
    <property type="entry name" value="ZN2_CY6_FUNGAL_1"/>
    <property type="match status" value="1"/>
</dbReference>
<name>A0A9P9Y7V3_9HYPO</name>
<dbReference type="EMBL" id="JAGIXG020000003">
    <property type="protein sequence ID" value="KAI6784703.1"/>
    <property type="molecule type" value="Genomic_DNA"/>
</dbReference>
<dbReference type="InterPro" id="IPR001138">
    <property type="entry name" value="Zn2Cys6_DnaBD"/>
</dbReference>
<feature type="region of interest" description="Disordered" evidence="7">
    <location>
        <begin position="56"/>
        <end position="105"/>
    </location>
</feature>
<dbReference type="InterPro" id="IPR052073">
    <property type="entry name" value="Amide_Lactam_Regulators"/>
</dbReference>
<dbReference type="InterPro" id="IPR007219">
    <property type="entry name" value="XnlR_reg_dom"/>
</dbReference>
<dbReference type="SMART" id="SM00066">
    <property type="entry name" value="GAL4"/>
    <property type="match status" value="1"/>
</dbReference>
<dbReference type="SMART" id="SM00906">
    <property type="entry name" value="Fungal_trans"/>
    <property type="match status" value="1"/>
</dbReference>
<dbReference type="GeneID" id="75834269"/>
<dbReference type="GO" id="GO:0008270">
    <property type="term" value="F:zinc ion binding"/>
    <property type="evidence" value="ECO:0007669"/>
    <property type="project" value="InterPro"/>
</dbReference>
<dbReference type="PANTHER" id="PTHR47171:SF4">
    <property type="entry name" value="ACETAMIDASE REGULATORY PROTEIN"/>
    <property type="match status" value="1"/>
</dbReference>
<dbReference type="AlphaFoldDB" id="A0A9P9Y7V3"/>
<protein>
    <submittedName>
        <fullName evidence="9">Acetamidase regulatory protein-like protein</fullName>
    </submittedName>
</protein>
<evidence type="ECO:0000256" key="1">
    <source>
        <dbReference type="ARBA" id="ARBA00022723"/>
    </source>
</evidence>
<accession>A0A9P9Y7V3</accession>
<dbReference type="SUPFAM" id="SSF57701">
    <property type="entry name" value="Zn2/Cys6 DNA-binding domain"/>
    <property type="match status" value="1"/>
</dbReference>
<keyword evidence="5" id="KW-0804">Transcription</keyword>
<keyword evidence="4" id="KW-0238">DNA-binding</keyword>
<dbReference type="GO" id="GO:0000981">
    <property type="term" value="F:DNA-binding transcription factor activity, RNA polymerase II-specific"/>
    <property type="evidence" value="ECO:0007669"/>
    <property type="project" value="InterPro"/>
</dbReference>
<dbReference type="PROSITE" id="PS50048">
    <property type="entry name" value="ZN2_CY6_FUNGAL_2"/>
    <property type="match status" value="1"/>
</dbReference>
<proteinExistence type="predicted"/>
<comment type="caution">
    <text evidence="9">The sequence shown here is derived from an EMBL/GenBank/DDBJ whole genome shotgun (WGS) entry which is preliminary data.</text>
</comment>
<dbReference type="Proteomes" id="UP001055219">
    <property type="component" value="Unassembled WGS sequence"/>
</dbReference>
<dbReference type="GO" id="GO:0003677">
    <property type="term" value="F:DNA binding"/>
    <property type="evidence" value="ECO:0007669"/>
    <property type="project" value="UniProtKB-KW"/>
</dbReference>
<feature type="domain" description="Zn(2)-C6 fungal-type" evidence="8">
    <location>
        <begin position="20"/>
        <end position="53"/>
    </location>
</feature>
<dbReference type="RefSeq" id="XP_051365559.1">
    <property type="nucleotide sequence ID" value="XM_051510881.1"/>
</dbReference>
<gene>
    <name evidence="9" type="ORF">J7T54_007796</name>
</gene>
<evidence type="ECO:0000313" key="9">
    <source>
        <dbReference type="EMBL" id="KAI6784703.1"/>
    </source>
</evidence>
<keyword evidence="2" id="KW-0862">Zinc</keyword>
<dbReference type="OrthoDB" id="4236860at2759"/>
<dbReference type="PANTHER" id="PTHR47171">
    <property type="entry name" value="FARA-RELATED"/>
    <property type="match status" value="1"/>
</dbReference>
<sequence>MDPGRPERPANGRRRANGRACTHCHQRKVRCDVLDKGAPCTNCRTTGRAGCLMYEKKRLRSSRRPSREAPIRPRETASLSTTATDTATPRDAANSPEENDPGNLAEFIDREDVRTAMIDHHGRTCFIGTEVSNFNYLVRQSSCQPGYDSVFHFGNRQFARKLTAHDLHVPPEALERPSREMEARLLRAYFDNVNTGWPIVDEEHFMAVYEGKVPRCPVALPLLNAIFVVGSHVLAADDSSIRALQPTFFRRAKLLVDYRFEQDRTMYVQVALLLTWYSDGLEEIVANAWHWIGIATRTALGCGMHRDVSQSSMTPTGKRTWARLFWVLFQFDTMVSLSYGRPQAMNLEESDVPELTEANFEGIRNAEVSFVVHHARLCAVIAAAARARWALRATPESRIRAARDADVALAQFTQQLPPSMQLSYAGVDPWQATLHLTYNNFLVLSHRPPPKGQPDPVSEACSDPGLCSSATLAMASILETMLQRGALTKLWHYSIHALFTALVHVSSESNASSNPLVSAKAQQTFDSLRASLRGLCPHWRFAQGVLQLFEQRASKHVRHHQQVGGHHRGEGPGFSLRLGAAEQAAPGGHNSGVWRDGAPGAWTAASETTVGPAYADVPSGDMFLDDLSLPDETALEFFLSGMENSDGFEFAFNGSQG</sequence>
<dbReference type="CDD" id="cd12148">
    <property type="entry name" value="fungal_TF_MHR"/>
    <property type="match status" value="1"/>
</dbReference>
<evidence type="ECO:0000256" key="2">
    <source>
        <dbReference type="ARBA" id="ARBA00022833"/>
    </source>
</evidence>
<evidence type="ECO:0000256" key="4">
    <source>
        <dbReference type="ARBA" id="ARBA00023125"/>
    </source>
</evidence>
<dbReference type="CDD" id="cd00067">
    <property type="entry name" value="GAL4"/>
    <property type="match status" value="1"/>
</dbReference>
<keyword evidence="3" id="KW-0805">Transcription regulation</keyword>